<dbReference type="OrthoDB" id="514777at2759"/>
<dbReference type="InterPro" id="IPR003890">
    <property type="entry name" value="MIF4G-like_typ-3"/>
</dbReference>
<dbReference type="GO" id="GO:0003743">
    <property type="term" value="F:translation initiation factor activity"/>
    <property type="evidence" value="ECO:0007669"/>
    <property type="project" value="UniProtKB-KW"/>
</dbReference>
<evidence type="ECO:0000313" key="4">
    <source>
        <dbReference type="Proteomes" id="UP000094527"/>
    </source>
</evidence>
<protein>
    <submittedName>
        <fullName evidence="3">Eukaryotic translation initiation factor isoform 4G-1</fullName>
    </submittedName>
</protein>
<feature type="domain" description="MIF4G" evidence="2">
    <location>
        <begin position="388"/>
        <end position="579"/>
    </location>
</feature>
<keyword evidence="4" id="KW-1185">Reference proteome</keyword>
<evidence type="ECO:0000256" key="1">
    <source>
        <dbReference type="SAM" id="MobiDB-lite"/>
    </source>
</evidence>
<feature type="compositionally biased region" description="Low complexity" evidence="1">
    <location>
        <begin position="354"/>
        <end position="363"/>
    </location>
</feature>
<dbReference type="PANTHER" id="PTHR23253">
    <property type="entry name" value="EUKARYOTIC TRANSLATION INITIATION FACTOR 4 GAMMA"/>
    <property type="match status" value="1"/>
</dbReference>
<feature type="compositionally biased region" description="Basic residues" evidence="1">
    <location>
        <begin position="1"/>
        <end position="10"/>
    </location>
</feature>
<sequence>MENQRDHHRNTLLQQQSTESHSSIMMNINNTNSNAEPDFNRMRTLSETSEDGRKSIFPIKNERDNTLRKVRSVLNKVSSLNYHALQKRWLSVLPSGDGPENNMQIITEVLQLVVNKALDDTIYMNIYARMMGDLAVGKADNACYEIRLLINSQLHYELKKLATDKELALFDRSIERADAARRRKVSLHRFVAELYCEKGCTSKFLIERVKDLLIMNNPANVDENIECLCVVLTFAGAKLEENKKKWLDEIFQKLSHKQTENPQALSKRIQFMILDLMEMRLNGWSPHNKWWSPSVKISNNEHVENRANSTSNSRNKGESSDRAFNNNNNGTSSAPVDVGSNEPPRKVTKKGKNRSSSSRSSSRASRERAVIDRNGSNVMSLQEMRALRRNLVGLLNKVSPENLHRIATQLEQYLPKNREDKSMDVAVDIIVDKVLSDGMYVRIHANLIARVVQNDTVPSFGERIVTKVLDFAGENPSSVDGFRFLGELYQCDLISVDQVLATLESIIALPSENLIPAVEPIAIFLFTVGAKLDAEVSDRNWMTRVLDHLNMTAGTIPLPSNQNRSLCLVMNVIQLRNSNWEHQQPPQWFPCTASMFSNRFETEGFIRLFGEDKQEFLRFFKLRCPTWKSIDRFFKDALEYAVCCGDWEKDPGFLRMTGACIHFLVKEGFISRGRLQNFVGSFVERVMWMGRKNYKAWDNFGRILEEVY</sequence>
<dbReference type="STRING" id="48709.A0A1D2NLC4"/>
<accession>A0A1D2NLC4</accession>
<keyword evidence="3" id="KW-0648">Protein biosynthesis</keyword>
<proteinExistence type="predicted"/>
<dbReference type="AlphaFoldDB" id="A0A1D2NLC4"/>
<reference evidence="3 4" key="1">
    <citation type="journal article" date="2016" name="Genome Biol. Evol.">
        <title>Gene Family Evolution Reflects Adaptation to Soil Environmental Stressors in the Genome of the Collembolan Orchesella cincta.</title>
        <authorList>
            <person name="Faddeeva-Vakhrusheva A."/>
            <person name="Derks M.F."/>
            <person name="Anvar S.Y."/>
            <person name="Agamennone V."/>
            <person name="Suring W."/>
            <person name="Smit S."/>
            <person name="van Straalen N.M."/>
            <person name="Roelofs D."/>
        </authorList>
    </citation>
    <scope>NUCLEOTIDE SEQUENCE [LARGE SCALE GENOMIC DNA]</scope>
    <source>
        <tissue evidence="3">Mixed pool</tissue>
    </source>
</reference>
<comment type="caution">
    <text evidence="3">The sequence shown here is derived from an EMBL/GenBank/DDBJ whole genome shotgun (WGS) entry which is preliminary data.</text>
</comment>
<dbReference type="SMART" id="SM00543">
    <property type="entry name" value="MIF4G"/>
    <property type="match status" value="2"/>
</dbReference>
<dbReference type="Gene3D" id="1.25.40.180">
    <property type="match status" value="2"/>
</dbReference>
<name>A0A1D2NLC4_ORCCI</name>
<dbReference type="EMBL" id="LJIJ01000011">
    <property type="protein sequence ID" value="ODN06083.1"/>
    <property type="molecule type" value="Genomic_DNA"/>
</dbReference>
<dbReference type="SUPFAM" id="SSF48371">
    <property type="entry name" value="ARM repeat"/>
    <property type="match status" value="2"/>
</dbReference>
<feature type="region of interest" description="Disordered" evidence="1">
    <location>
        <begin position="1"/>
        <end position="20"/>
    </location>
</feature>
<evidence type="ECO:0000313" key="3">
    <source>
        <dbReference type="EMBL" id="ODN06083.1"/>
    </source>
</evidence>
<dbReference type="Pfam" id="PF02854">
    <property type="entry name" value="MIF4G"/>
    <property type="match status" value="1"/>
</dbReference>
<feature type="domain" description="MIF4G" evidence="2">
    <location>
        <begin position="67"/>
        <end position="283"/>
    </location>
</feature>
<dbReference type="GO" id="GO:0003723">
    <property type="term" value="F:RNA binding"/>
    <property type="evidence" value="ECO:0007669"/>
    <property type="project" value="InterPro"/>
</dbReference>
<gene>
    <name evidence="3" type="ORF">Ocin01_00618</name>
</gene>
<dbReference type="Proteomes" id="UP000094527">
    <property type="component" value="Unassembled WGS sequence"/>
</dbReference>
<feature type="compositionally biased region" description="Polar residues" evidence="1">
    <location>
        <begin position="322"/>
        <end position="334"/>
    </location>
</feature>
<organism evidence="3 4">
    <name type="scientific">Orchesella cincta</name>
    <name type="common">Springtail</name>
    <name type="synonym">Podura cincta</name>
    <dbReference type="NCBI Taxonomy" id="48709"/>
    <lineage>
        <taxon>Eukaryota</taxon>
        <taxon>Metazoa</taxon>
        <taxon>Ecdysozoa</taxon>
        <taxon>Arthropoda</taxon>
        <taxon>Hexapoda</taxon>
        <taxon>Collembola</taxon>
        <taxon>Entomobryomorpha</taxon>
        <taxon>Entomobryoidea</taxon>
        <taxon>Orchesellidae</taxon>
        <taxon>Orchesellinae</taxon>
        <taxon>Orchesella</taxon>
    </lineage>
</organism>
<dbReference type="PROSITE" id="PS00018">
    <property type="entry name" value="EF_HAND_1"/>
    <property type="match status" value="1"/>
</dbReference>
<evidence type="ECO:0000259" key="2">
    <source>
        <dbReference type="SMART" id="SM00543"/>
    </source>
</evidence>
<dbReference type="InterPro" id="IPR018247">
    <property type="entry name" value="EF_Hand_1_Ca_BS"/>
</dbReference>
<feature type="region of interest" description="Disordered" evidence="1">
    <location>
        <begin position="304"/>
        <end position="375"/>
    </location>
</feature>
<dbReference type="InterPro" id="IPR016024">
    <property type="entry name" value="ARM-type_fold"/>
</dbReference>
<keyword evidence="3" id="KW-0396">Initiation factor</keyword>